<organism evidence="1 2">
    <name type="scientific">Romanomermis culicivorax</name>
    <name type="common">Nematode worm</name>
    <dbReference type="NCBI Taxonomy" id="13658"/>
    <lineage>
        <taxon>Eukaryota</taxon>
        <taxon>Metazoa</taxon>
        <taxon>Ecdysozoa</taxon>
        <taxon>Nematoda</taxon>
        <taxon>Enoplea</taxon>
        <taxon>Dorylaimia</taxon>
        <taxon>Mermithida</taxon>
        <taxon>Mermithoidea</taxon>
        <taxon>Mermithidae</taxon>
        <taxon>Romanomermis</taxon>
    </lineage>
</organism>
<name>A0A915IWE5_ROMCU</name>
<evidence type="ECO:0000313" key="1">
    <source>
        <dbReference type="Proteomes" id="UP000887565"/>
    </source>
</evidence>
<reference evidence="2" key="1">
    <citation type="submission" date="2022-11" db="UniProtKB">
        <authorList>
            <consortium name="WormBaseParasite"/>
        </authorList>
    </citation>
    <scope>IDENTIFICATION</scope>
</reference>
<accession>A0A915IWE5</accession>
<dbReference type="AlphaFoldDB" id="A0A915IWE5"/>
<proteinExistence type="predicted"/>
<dbReference type="WBParaSite" id="nRc.2.0.1.t18515-RA">
    <property type="protein sequence ID" value="nRc.2.0.1.t18515-RA"/>
    <property type="gene ID" value="nRc.2.0.1.g18515"/>
</dbReference>
<protein>
    <submittedName>
        <fullName evidence="2">Uncharacterized protein</fullName>
    </submittedName>
</protein>
<keyword evidence="1" id="KW-1185">Reference proteome</keyword>
<sequence>MLPGKKDTICYETLSREMIPEGKGANDLVTIINKVPPGMTKQWGANHHKQKSESNANEHWVQESVVFKVVGYNENPTKHLASFDLMNVMSKDDTKKRRVGIQNDQSWTLSKNRVQIFEKNAEKRNDFGFGVNQASLDGRNHLRMNVAVSGASAIFVARNGVTG</sequence>
<evidence type="ECO:0000313" key="2">
    <source>
        <dbReference type="WBParaSite" id="nRc.2.0.1.t18515-RA"/>
    </source>
</evidence>
<dbReference type="Proteomes" id="UP000887565">
    <property type="component" value="Unplaced"/>
</dbReference>